<sequence length="114" mass="12668">MDDCIFCKIIKGEIPSKKIYEDDEFLAFHDITPQAPVHFLVIPKRHIKNIMETESADSGLLGRLLVKAQELAQAQGCSEKGARFVINCKAHGGQTVDHLHCHVLGGRTLHWPPG</sequence>
<dbReference type="Pfam" id="PF01230">
    <property type="entry name" value="HIT"/>
    <property type="match status" value="1"/>
</dbReference>
<keyword evidence="6" id="KW-1185">Reference proteome</keyword>
<dbReference type="EMBL" id="CP001841">
    <property type="protein sequence ID" value="AEF83435.1"/>
    <property type="molecule type" value="Genomic_DNA"/>
</dbReference>
<dbReference type="STRING" id="545695.TREAZ_1399"/>
<dbReference type="FunCoup" id="F5YFA5">
    <property type="interactions" value="348"/>
</dbReference>
<evidence type="ECO:0000256" key="2">
    <source>
        <dbReference type="PIRSR" id="PIRSR601310-3"/>
    </source>
</evidence>
<feature type="domain" description="HIT" evidence="4">
    <location>
        <begin position="5"/>
        <end position="114"/>
    </location>
</feature>
<dbReference type="eggNOG" id="COG0537">
    <property type="taxonomic scope" value="Bacteria"/>
</dbReference>
<reference evidence="5 6" key="2">
    <citation type="journal article" date="2011" name="ISME J.">
        <title>RNA-seq reveals cooperative metabolic interactions between two termite-gut spirochete species in co-culture.</title>
        <authorList>
            <person name="Rosenthal A.Z."/>
            <person name="Matson E.G."/>
            <person name="Eldar A."/>
            <person name="Leadbetter J.R."/>
        </authorList>
    </citation>
    <scope>NUCLEOTIDE SEQUENCE [LARGE SCALE GENOMIC DNA]</scope>
    <source>
        <strain evidence="6">ATCC BAA-888 / DSM 13862 / ZAS-9</strain>
    </source>
</reference>
<dbReference type="Gene3D" id="3.30.428.10">
    <property type="entry name" value="HIT-like"/>
    <property type="match status" value="1"/>
</dbReference>
<proteinExistence type="predicted"/>
<dbReference type="AlphaFoldDB" id="F5YFA5"/>
<dbReference type="InParanoid" id="F5YFA5"/>
<evidence type="ECO:0000313" key="6">
    <source>
        <dbReference type="Proteomes" id="UP000009222"/>
    </source>
</evidence>
<dbReference type="EC" id="3.-.-.-" evidence="5"/>
<evidence type="ECO:0000259" key="4">
    <source>
        <dbReference type="PROSITE" id="PS51084"/>
    </source>
</evidence>
<dbReference type="PROSITE" id="PS51084">
    <property type="entry name" value="HIT_2"/>
    <property type="match status" value="1"/>
</dbReference>
<dbReference type="InterPro" id="IPR011146">
    <property type="entry name" value="HIT-like"/>
</dbReference>
<dbReference type="SUPFAM" id="SSF54197">
    <property type="entry name" value="HIT-like"/>
    <property type="match status" value="1"/>
</dbReference>
<feature type="active site" description="Tele-AMP-histidine intermediate" evidence="1">
    <location>
        <position position="100"/>
    </location>
</feature>
<evidence type="ECO:0000256" key="3">
    <source>
        <dbReference type="PROSITE-ProRule" id="PRU00464"/>
    </source>
</evidence>
<feature type="short sequence motif" description="Histidine triad motif" evidence="2 3">
    <location>
        <begin position="98"/>
        <end position="102"/>
    </location>
</feature>
<dbReference type="InterPro" id="IPR036265">
    <property type="entry name" value="HIT-like_sf"/>
</dbReference>
<dbReference type="RefSeq" id="WP_015710604.1">
    <property type="nucleotide sequence ID" value="NC_015577.1"/>
</dbReference>
<evidence type="ECO:0000256" key="1">
    <source>
        <dbReference type="PIRSR" id="PIRSR601310-1"/>
    </source>
</evidence>
<name>F5YFA5_LEAAZ</name>
<dbReference type="InterPro" id="IPR001310">
    <property type="entry name" value="Histidine_triad_HIT"/>
</dbReference>
<dbReference type="GO" id="GO:0016787">
    <property type="term" value="F:hydrolase activity"/>
    <property type="evidence" value="ECO:0007669"/>
    <property type="project" value="UniProtKB-KW"/>
</dbReference>
<keyword evidence="5" id="KW-0378">Hydrolase</keyword>
<gene>
    <name evidence="5" type="ordered locus">TREAZ_1399</name>
</gene>
<dbReference type="KEGG" id="taz:TREAZ_1399"/>
<reference evidence="6" key="1">
    <citation type="submission" date="2009-12" db="EMBL/GenBank/DDBJ databases">
        <title>Complete sequence of Treponema azotonutricium strain ZAS-9.</title>
        <authorList>
            <person name="Tetu S.G."/>
            <person name="Matson E."/>
            <person name="Ren Q."/>
            <person name="Seshadri R."/>
            <person name="Elbourne L."/>
            <person name="Hassan K.A."/>
            <person name="Durkin A."/>
            <person name="Radune D."/>
            <person name="Mohamoud Y."/>
            <person name="Shay R."/>
            <person name="Jin S."/>
            <person name="Zhang X."/>
            <person name="Lucey K."/>
            <person name="Ballor N.R."/>
            <person name="Ottesen E."/>
            <person name="Rosenthal R."/>
            <person name="Allen A."/>
            <person name="Leadbetter J.R."/>
            <person name="Paulsen I.T."/>
        </authorList>
    </citation>
    <scope>NUCLEOTIDE SEQUENCE [LARGE SCALE GENOMIC DNA]</scope>
    <source>
        <strain evidence="6">ATCC BAA-888 / DSM 13862 / ZAS-9</strain>
    </source>
</reference>
<protein>
    <submittedName>
        <fullName evidence="5">Histidine triad nucleotide-binding protein 1 (Adenosine5'-monophosphoramidase) (P13.7)</fullName>
        <ecNumber evidence="5">3.-.-.-</ecNumber>
    </submittedName>
</protein>
<evidence type="ECO:0000313" key="5">
    <source>
        <dbReference type="EMBL" id="AEF83435.1"/>
    </source>
</evidence>
<dbReference type="PANTHER" id="PTHR23089">
    <property type="entry name" value="HISTIDINE TRIAD HIT PROTEIN"/>
    <property type="match status" value="1"/>
</dbReference>
<dbReference type="HOGENOM" id="CLU_056776_8_1_12"/>
<organism evidence="5 6">
    <name type="scientific">Leadbettera azotonutricia (strain ATCC BAA-888 / DSM 13862 / ZAS-9)</name>
    <name type="common">Treponema azotonutricium</name>
    <dbReference type="NCBI Taxonomy" id="545695"/>
    <lineage>
        <taxon>Bacteria</taxon>
        <taxon>Pseudomonadati</taxon>
        <taxon>Spirochaetota</taxon>
        <taxon>Spirochaetia</taxon>
        <taxon>Spirochaetales</taxon>
        <taxon>Breznakiellaceae</taxon>
        <taxon>Leadbettera</taxon>
    </lineage>
</organism>
<dbReference type="OrthoDB" id="9784774at2"/>
<dbReference type="Proteomes" id="UP000009222">
    <property type="component" value="Chromosome"/>
</dbReference>
<accession>F5YFA5</accession>
<dbReference type="PRINTS" id="PR00332">
    <property type="entry name" value="HISTRIAD"/>
</dbReference>
<dbReference type="CDD" id="cd01276">
    <property type="entry name" value="PKCI_related"/>
    <property type="match status" value="1"/>
</dbReference>